<dbReference type="EMBL" id="LJIX01000006">
    <property type="protein sequence ID" value="KQL18741.1"/>
    <property type="molecule type" value="Genomic_DNA"/>
</dbReference>
<dbReference type="InterPro" id="IPR027417">
    <property type="entry name" value="P-loop_NTPase"/>
</dbReference>
<accession>A0A0Q3T5I5</accession>
<evidence type="ECO:0000259" key="4">
    <source>
        <dbReference type="PROSITE" id="PS50893"/>
    </source>
</evidence>
<dbReference type="InterPro" id="IPR051782">
    <property type="entry name" value="ABC_Transporter_VariousFunc"/>
</dbReference>
<proteinExistence type="predicted"/>
<dbReference type="Pfam" id="PF00005">
    <property type="entry name" value="ABC_tran"/>
    <property type="match status" value="1"/>
</dbReference>
<gene>
    <name evidence="5" type="ORF">AN957_09250</name>
</gene>
<evidence type="ECO:0000313" key="5">
    <source>
        <dbReference type="EMBL" id="KQL18741.1"/>
    </source>
</evidence>
<evidence type="ECO:0000256" key="2">
    <source>
        <dbReference type="ARBA" id="ARBA00022741"/>
    </source>
</evidence>
<dbReference type="InterPro" id="IPR003439">
    <property type="entry name" value="ABC_transporter-like_ATP-bd"/>
</dbReference>
<evidence type="ECO:0000256" key="3">
    <source>
        <dbReference type="ARBA" id="ARBA00022840"/>
    </source>
</evidence>
<dbReference type="STRING" id="1637975.AN957_09250"/>
<dbReference type="PATRIC" id="fig|1637975.4.peg.1612"/>
<dbReference type="RefSeq" id="WP_056683608.1">
    <property type="nucleotide sequence ID" value="NZ_LJIX01000006.1"/>
</dbReference>
<keyword evidence="6" id="KW-1185">Reference proteome</keyword>
<dbReference type="Gene3D" id="3.40.50.300">
    <property type="entry name" value="P-loop containing nucleotide triphosphate hydrolases"/>
    <property type="match status" value="1"/>
</dbReference>
<keyword evidence="3" id="KW-0067">ATP-binding</keyword>
<reference evidence="5 6" key="1">
    <citation type="submission" date="2015-09" db="EMBL/GenBank/DDBJ databases">
        <title>Genome sequencing project for genomic taxonomy and phylogenomics of Bacillus-like bacteria.</title>
        <authorList>
            <person name="Liu B."/>
            <person name="Wang J."/>
            <person name="Zhu Y."/>
            <person name="Liu G."/>
            <person name="Chen Q."/>
            <person name="Chen Z."/>
            <person name="Lan J."/>
            <person name="Che J."/>
            <person name="Ge C."/>
            <person name="Shi H."/>
            <person name="Pan Z."/>
            <person name="Liu X."/>
        </authorList>
    </citation>
    <scope>NUCLEOTIDE SEQUENCE [LARGE SCALE GENOMIC DNA]</scope>
    <source>
        <strain evidence="5 6">FJAT-18043</strain>
    </source>
</reference>
<keyword evidence="2" id="KW-0547">Nucleotide-binding</keyword>
<dbReference type="PANTHER" id="PTHR42939">
    <property type="entry name" value="ABC TRANSPORTER ATP-BINDING PROTEIN ALBC-RELATED"/>
    <property type="match status" value="1"/>
</dbReference>
<organism evidence="5 6">
    <name type="scientific">Cytobacillus solani</name>
    <dbReference type="NCBI Taxonomy" id="1637975"/>
    <lineage>
        <taxon>Bacteria</taxon>
        <taxon>Bacillati</taxon>
        <taxon>Bacillota</taxon>
        <taxon>Bacilli</taxon>
        <taxon>Bacillales</taxon>
        <taxon>Bacillaceae</taxon>
        <taxon>Cytobacillus</taxon>
    </lineage>
</organism>
<comment type="caution">
    <text evidence="5">The sequence shown here is derived from an EMBL/GenBank/DDBJ whole genome shotgun (WGS) entry which is preliminary data.</text>
</comment>
<dbReference type="GO" id="GO:0016887">
    <property type="term" value="F:ATP hydrolysis activity"/>
    <property type="evidence" value="ECO:0007669"/>
    <property type="project" value="InterPro"/>
</dbReference>
<dbReference type="Proteomes" id="UP000050996">
    <property type="component" value="Unassembled WGS sequence"/>
</dbReference>
<name>A0A0Q3T5I5_9BACI</name>
<sequence length="271" mass="30300">MIIFEADRARKKIDGINILHDISLCISRGEKVAITGHNGSGKSSLLKLIGGFYENTSGQVKRIMSKTGYVPEHFPENIRFKMQEYLLLMGKMNGKSESELIKRIQIYAEIFAITDFLNTPLKNCSKGTKQKAGIIQALLIDPDILLLDEPLTGLDEATQVELLNELASYKTGLTIVFTAHETLLIDGLADRVITVANGRIIADEKKEIKEKYRCIKAIVPNQTIALEIPSIHIHYLEEHTVEITVLCDHSDEVLTKLLESGCSIVELIEKR</sequence>
<keyword evidence="1" id="KW-0813">Transport</keyword>
<evidence type="ECO:0000256" key="1">
    <source>
        <dbReference type="ARBA" id="ARBA00022448"/>
    </source>
</evidence>
<dbReference type="InterPro" id="IPR003593">
    <property type="entry name" value="AAA+_ATPase"/>
</dbReference>
<dbReference type="SUPFAM" id="SSF52540">
    <property type="entry name" value="P-loop containing nucleoside triphosphate hydrolases"/>
    <property type="match status" value="1"/>
</dbReference>
<protein>
    <recommendedName>
        <fullName evidence="4">ABC transporter domain-containing protein</fullName>
    </recommendedName>
</protein>
<dbReference type="AlphaFoldDB" id="A0A0Q3T5I5"/>
<evidence type="ECO:0000313" key="6">
    <source>
        <dbReference type="Proteomes" id="UP000050996"/>
    </source>
</evidence>
<dbReference type="PANTHER" id="PTHR42939:SF1">
    <property type="entry name" value="ABC TRANSPORTER ATP-BINDING PROTEIN ALBC-RELATED"/>
    <property type="match status" value="1"/>
</dbReference>
<feature type="domain" description="ABC transporter" evidence="4">
    <location>
        <begin position="4"/>
        <end position="222"/>
    </location>
</feature>
<dbReference type="PROSITE" id="PS50893">
    <property type="entry name" value="ABC_TRANSPORTER_2"/>
    <property type="match status" value="1"/>
</dbReference>
<dbReference type="GO" id="GO:0005524">
    <property type="term" value="F:ATP binding"/>
    <property type="evidence" value="ECO:0007669"/>
    <property type="project" value="UniProtKB-KW"/>
</dbReference>
<dbReference type="SMART" id="SM00382">
    <property type="entry name" value="AAA"/>
    <property type="match status" value="1"/>
</dbReference>